<dbReference type="InterPro" id="IPR036881">
    <property type="entry name" value="Glyco_hydro_3_C_sf"/>
</dbReference>
<dbReference type="InterPro" id="IPR011658">
    <property type="entry name" value="PA14_dom"/>
</dbReference>
<evidence type="ECO:0000259" key="11">
    <source>
        <dbReference type="PROSITE" id="PS51820"/>
    </source>
</evidence>
<dbReference type="Pfam" id="PF12006">
    <property type="entry name" value="DUF3500"/>
    <property type="match status" value="1"/>
</dbReference>
<dbReference type="FunFam" id="2.60.40.10:FF:000495">
    <property type="entry name" value="Periplasmic beta-glucosidase"/>
    <property type="match status" value="1"/>
</dbReference>
<dbReference type="PRINTS" id="PR00133">
    <property type="entry name" value="GLHYDRLASE3"/>
</dbReference>
<dbReference type="Gene3D" id="2.60.40.10">
    <property type="entry name" value="Immunoglobulins"/>
    <property type="match status" value="1"/>
</dbReference>
<dbReference type="GeneID" id="39608776"/>
<feature type="domain" description="PA14" evidence="11">
    <location>
        <begin position="845"/>
        <end position="997"/>
    </location>
</feature>
<evidence type="ECO:0000256" key="8">
    <source>
        <dbReference type="ARBA" id="ARBA00023295"/>
    </source>
</evidence>
<dbReference type="InterPro" id="IPR036962">
    <property type="entry name" value="Glyco_hydro_3_N_sf"/>
</dbReference>
<dbReference type="InterPro" id="IPR013783">
    <property type="entry name" value="Ig-like_fold"/>
</dbReference>
<proteinExistence type="inferred from homology"/>
<dbReference type="InterPro" id="IPR026891">
    <property type="entry name" value="Fn3-like"/>
</dbReference>
<dbReference type="EC" id="3.2.1.21" evidence="4 10"/>
<dbReference type="SUPFAM" id="SSF52279">
    <property type="entry name" value="Beta-D-glucan exohydrolase, C-terminal domain"/>
    <property type="match status" value="1"/>
</dbReference>
<keyword evidence="9 10" id="KW-0624">Polysaccharide degradation</keyword>
<dbReference type="PANTHER" id="PTHR42715:SF10">
    <property type="entry name" value="BETA-GLUCOSIDASE"/>
    <property type="match status" value="1"/>
</dbReference>
<dbReference type="InterPro" id="IPR001764">
    <property type="entry name" value="Glyco_hydro_3_N"/>
</dbReference>
<evidence type="ECO:0000256" key="3">
    <source>
        <dbReference type="ARBA" id="ARBA00005336"/>
    </source>
</evidence>
<dbReference type="Proteomes" id="UP000267145">
    <property type="component" value="Unassembled WGS sequence"/>
</dbReference>
<keyword evidence="13" id="KW-1185">Reference proteome</keyword>
<dbReference type="Pfam" id="PF14310">
    <property type="entry name" value="Fn3-like"/>
    <property type="match status" value="1"/>
</dbReference>
<comment type="similarity">
    <text evidence="3 10">Belongs to the glycosyl hydrolase 3 family.</text>
</comment>
<dbReference type="Pfam" id="PF00933">
    <property type="entry name" value="Glyco_hydro_3"/>
    <property type="match status" value="1"/>
</dbReference>
<dbReference type="SUPFAM" id="SSF56988">
    <property type="entry name" value="Anthrax protective antigen"/>
    <property type="match status" value="1"/>
</dbReference>
<keyword evidence="6" id="KW-0325">Glycoprotein</keyword>
<evidence type="ECO:0000256" key="4">
    <source>
        <dbReference type="ARBA" id="ARBA00012744"/>
    </source>
</evidence>
<protein>
    <recommendedName>
        <fullName evidence="4 10">beta-glucosidase</fullName>
        <ecNumber evidence="4 10">3.2.1.21</ecNumber>
    </recommendedName>
</protein>
<dbReference type="Gene3D" id="3.20.20.300">
    <property type="entry name" value="Glycoside hydrolase, family 3, N-terminal domain"/>
    <property type="match status" value="1"/>
</dbReference>
<dbReference type="PROSITE" id="PS00775">
    <property type="entry name" value="GLYCOSYL_HYDROL_F3"/>
    <property type="match status" value="1"/>
</dbReference>
<dbReference type="Pfam" id="PF01915">
    <property type="entry name" value="Glyco_hydro_3_C"/>
    <property type="match status" value="1"/>
</dbReference>
<sequence length="1264" mass="139791">MGSIHAAEHGEFRQFLPDVNNARFTAMRKQDASEYAEGFKLNRNPPWLHALYVHWRKLFQEPYRGITTDGNIRPDLFKIQDEGIPIEDIVSSADALLDMLDEEQRALVSYHIDSPEWRSWSNPEFLLSDKGLRLDRLSDAPQIKNAIMRVLQTSLSPEGYAKAVAAMRINGFLGELVQAPRVCNEFSYNFVLFGQPSTSRPWGFSFYGHHLCLNIILYKTQIVVSPWFTGAEPNLIDGDGPHAATRILHEEEVLGLHLMQRLSPERQAEAQVYKLLKDPAMPKGRWNHDDQRHLCGAYRDNRVVPYEGILVGDMTAAEQDLVSQIMGQYLLYLPEQARLARMEQVKAWYHETYFCWIGGFGNEDAFYYRIQSPVIIVEFDHHSGVFLTNKEPAKFHIHTLLRTPNGGDYGMALRPLMEGMEQGFVWEGIRCVLPITFALTGRNKAGNMTFKELLEELTLQEKVTLLSGRDFSTAAGVERLDIPPIRVADSVSGIRPAGIEADLTTASFPNTACYGSTWDAELLGRLGGELAHQARMKSAQVVLGPTINIHRDPRGGRNFECMSEDPLLSGHLAGAVVNGIQAMGVGACPKHFVCNDSETLRHFYDVKHSADSRTLREVYLAAWQHLLRTSDPVGIMTAYNKVDGAFCSENKPLMEGVLRAQWGYKGITMSDWFAVHNTAAPIQAGLDLEMPFPIFRGATLVKAVESGEVTVGEVDARVLKMLELRDRTKACHGISTEKSIINEKTNRLAWELAASGIVLLKNEQEALPLDLTQSSADTVAVIGEFARDPVITGGGSASCTPQYRSSPIDLWKEAVNNAERVRYSPGVRTRRIIPVADTDKLVAKDGRPGADVTYYNDDSPEPLLEEHQDKPVVWMLGQFKPGLKVPGSRLTITTKLTPSTSGDHTLTIRCTGAFTLTVNGETVLTGSDKGIPTEQFIFNHILLETGTQISMEAGVCYDIRLDMAGPPELVIGEPTPYAASLCFEEAYDEQQAIADAVALARTSDVSVIYAGRNEQYESEGFDLDDIRMPANQAALIKAVAAASKKTVLVLHCGNPIDVSAVVDDIDAVVLAHFPGQEGARAVVDVLAGTVCPSGRLATTWFKTLEDAPSFGNFPAQKLEDGSVQMEYAEGVEVGYRSSQAAAADRVRWPFGFGLSYTTFQYEGLGATAEEDAETAVLRCSVTVKNTGRVAGKEVVQLYVTPADETAVSRPEKELKAFDKVMLQPGESRTVELTVDLKVACSYWDENEVAWRMEPGTRVFMLNYE</sequence>
<evidence type="ECO:0000256" key="10">
    <source>
        <dbReference type="RuleBase" id="RU361161"/>
    </source>
</evidence>
<dbReference type="InterPro" id="IPR021889">
    <property type="entry name" value="DUF3500"/>
</dbReference>
<keyword evidence="8 10" id="KW-0326">Glycosidase</keyword>
<dbReference type="PROSITE" id="PS51820">
    <property type="entry name" value="PA14"/>
    <property type="match status" value="1"/>
</dbReference>
<dbReference type="GO" id="GO:0030245">
    <property type="term" value="P:cellulose catabolic process"/>
    <property type="evidence" value="ECO:0007669"/>
    <property type="project" value="UniProtKB-UniPathway"/>
</dbReference>
<dbReference type="SMART" id="SM01217">
    <property type="entry name" value="Fn3_like"/>
    <property type="match status" value="1"/>
</dbReference>
<dbReference type="SUPFAM" id="SSF51445">
    <property type="entry name" value="(Trans)glycosidases"/>
    <property type="match status" value="1"/>
</dbReference>
<dbReference type="Gene3D" id="3.40.50.1700">
    <property type="entry name" value="Glycoside hydrolase family 3 C-terminal domain"/>
    <property type="match status" value="1"/>
</dbReference>
<dbReference type="AlphaFoldDB" id="A0A3M9YN32"/>
<gene>
    <name evidence="12" type="ORF">D7B24_005087</name>
</gene>
<name>A0A3M9YN32_9PEZI</name>
<reference evidence="12 13" key="1">
    <citation type="submission" date="2018-10" db="EMBL/GenBank/DDBJ databases">
        <title>Genome sequence of Verticillium nonalfalfae VnAa140.</title>
        <authorList>
            <person name="Stajich J.E."/>
            <person name="Kasson M.T."/>
        </authorList>
    </citation>
    <scope>NUCLEOTIDE SEQUENCE [LARGE SCALE GENOMIC DNA]</scope>
    <source>
        <strain evidence="12 13">VnAa140</strain>
    </source>
</reference>
<evidence type="ECO:0000256" key="9">
    <source>
        <dbReference type="ARBA" id="ARBA00023326"/>
    </source>
</evidence>
<accession>A0A3M9YN32</accession>
<dbReference type="RefSeq" id="XP_028499156.1">
    <property type="nucleotide sequence ID" value="XM_028639249.1"/>
</dbReference>
<comment type="caution">
    <text evidence="12">The sequence shown here is derived from an EMBL/GenBank/DDBJ whole genome shotgun (WGS) entry which is preliminary data.</text>
</comment>
<evidence type="ECO:0000313" key="13">
    <source>
        <dbReference type="Proteomes" id="UP000267145"/>
    </source>
</evidence>
<comment type="pathway">
    <text evidence="2 10">Glycan metabolism; cellulose degradation.</text>
</comment>
<dbReference type="InterPro" id="IPR002772">
    <property type="entry name" value="Glyco_hydro_3_C"/>
</dbReference>
<evidence type="ECO:0000256" key="1">
    <source>
        <dbReference type="ARBA" id="ARBA00000448"/>
    </source>
</evidence>
<dbReference type="InterPro" id="IPR017853">
    <property type="entry name" value="GH"/>
</dbReference>
<dbReference type="Gene3D" id="2.60.120.260">
    <property type="entry name" value="Galactose-binding domain-like"/>
    <property type="match status" value="1"/>
</dbReference>
<evidence type="ECO:0000256" key="7">
    <source>
        <dbReference type="ARBA" id="ARBA00023277"/>
    </source>
</evidence>
<comment type="catalytic activity">
    <reaction evidence="1 10">
        <text>Hydrolysis of terminal, non-reducing beta-D-glucosyl residues with release of beta-D-glucose.</text>
        <dbReference type="EC" id="3.2.1.21"/>
    </reaction>
</comment>
<dbReference type="EMBL" id="RBVV01000003">
    <property type="protein sequence ID" value="RNJ60998.1"/>
    <property type="molecule type" value="Genomic_DNA"/>
</dbReference>
<dbReference type="Pfam" id="PF07691">
    <property type="entry name" value="PA14"/>
    <property type="match status" value="1"/>
</dbReference>
<evidence type="ECO:0000256" key="6">
    <source>
        <dbReference type="ARBA" id="ARBA00023180"/>
    </source>
</evidence>
<dbReference type="UniPathway" id="UPA00696"/>
<dbReference type="GO" id="GO:0008422">
    <property type="term" value="F:beta-glucosidase activity"/>
    <property type="evidence" value="ECO:0007669"/>
    <property type="project" value="UniProtKB-EC"/>
</dbReference>
<evidence type="ECO:0000313" key="12">
    <source>
        <dbReference type="EMBL" id="RNJ60998.1"/>
    </source>
</evidence>
<evidence type="ECO:0000256" key="5">
    <source>
        <dbReference type="ARBA" id="ARBA00022801"/>
    </source>
</evidence>
<dbReference type="InterPro" id="IPR037524">
    <property type="entry name" value="PA14/GLEYA"/>
</dbReference>
<organism evidence="12 13">
    <name type="scientific">Verticillium nonalfalfae</name>
    <dbReference type="NCBI Taxonomy" id="1051616"/>
    <lineage>
        <taxon>Eukaryota</taxon>
        <taxon>Fungi</taxon>
        <taxon>Dikarya</taxon>
        <taxon>Ascomycota</taxon>
        <taxon>Pezizomycotina</taxon>
        <taxon>Sordariomycetes</taxon>
        <taxon>Hypocreomycetidae</taxon>
        <taxon>Glomerellales</taxon>
        <taxon>Plectosphaerellaceae</taxon>
        <taxon>Verticillium</taxon>
    </lineage>
</organism>
<keyword evidence="7 10" id="KW-0119">Carbohydrate metabolism</keyword>
<dbReference type="PANTHER" id="PTHR42715">
    <property type="entry name" value="BETA-GLUCOSIDASE"/>
    <property type="match status" value="1"/>
</dbReference>
<evidence type="ECO:0000256" key="2">
    <source>
        <dbReference type="ARBA" id="ARBA00004987"/>
    </source>
</evidence>
<dbReference type="InterPro" id="IPR050288">
    <property type="entry name" value="Cellulose_deg_GH3"/>
</dbReference>
<keyword evidence="5 10" id="KW-0378">Hydrolase</keyword>
<dbReference type="InterPro" id="IPR019800">
    <property type="entry name" value="Glyco_hydro_3_AS"/>
</dbReference>